<dbReference type="AlphaFoldDB" id="A0A944CLD0"/>
<evidence type="ECO:0000313" key="1">
    <source>
        <dbReference type="EMBL" id="MBS8263898.1"/>
    </source>
</evidence>
<gene>
    <name evidence="1" type="ORF">DYI25_05535</name>
</gene>
<dbReference type="EMBL" id="QTKX01000001">
    <property type="protein sequence ID" value="MBS8263898.1"/>
    <property type="molecule type" value="Genomic_DNA"/>
</dbReference>
<organism evidence="1 2">
    <name type="scientific">Mesobacillus boroniphilus</name>
    <dbReference type="NCBI Taxonomy" id="308892"/>
    <lineage>
        <taxon>Bacteria</taxon>
        <taxon>Bacillati</taxon>
        <taxon>Bacillota</taxon>
        <taxon>Bacilli</taxon>
        <taxon>Bacillales</taxon>
        <taxon>Bacillaceae</taxon>
        <taxon>Mesobacillus</taxon>
    </lineage>
</organism>
<proteinExistence type="predicted"/>
<comment type="caution">
    <text evidence="1">The sequence shown here is derived from an EMBL/GenBank/DDBJ whole genome shotgun (WGS) entry which is preliminary data.</text>
</comment>
<name>A0A944CLD0_9BACI</name>
<reference evidence="1 2" key="1">
    <citation type="journal article" date="2021" name="Microorganisms">
        <title>Bacterial Dimethylsulfoniopropionate Biosynthesis in the East China Sea.</title>
        <authorList>
            <person name="Liu J."/>
            <person name="Zhang Y."/>
            <person name="Liu J."/>
            <person name="Zhong H."/>
            <person name="Williams B.T."/>
            <person name="Zheng Y."/>
            <person name="Curson A.R.J."/>
            <person name="Sun C."/>
            <person name="Sun H."/>
            <person name="Song D."/>
            <person name="Wagner Mackenzie B."/>
            <person name="Bermejo Martinez A."/>
            <person name="Todd J.D."/>
            <person name="Zhang X.H."/>
        </authorList>
    </citation>
    <scope>NUCLEOTIDE SEQUENCE [LARGE SCALE GENOMIC DNA]</scope>
    <source>
        <strain evidence="1 2">ESS08</strain>
    </source>
</reference>
<protein>
    <submittedName>
        <fullName evidence="1">Uncharacterized protein</fullName>
    </submittedName>
</protein>
<dbReference type="Proteomes" id="UP000761411">
    <property type="component" value="Unassembled WGS sequence"/>
</dbReference>
<evidence type="ECO:0000313" key="2">
    <source>
        <dbReference type="Proteomes" id="UP000761411"/>
    </source>
</evidence>
<sequence length="59" mass="6820">MKDESSIDLVEYKKSLWFWVMEILSRGLKIGEGMKKMKMSSQTKVHIVFGKITKKTVAV</sequence>
<keyword evidence="2" id="KW-1185">Reference proteome</keyword>
<accession>A0A944CLD0</accession>